<evidence type="ECO:0000313" key="3">
    <source>
        <dbReference type="Proteomes" id="UP000034982"/>
    </source>
</evidence>
<evidence type="ECO:0000259" key="1">
    <source>
        <dbReference type="Pfam" id="PF22818"/>
    </source>
</evidence>
<reference evidence="2 3" key="1">
    <citation type="submission" date="2013-11" db="EMBL/GenBank/DDBJ databases">
        <title>Single cell genomics of uncultured Tannerella BU063 (oral taxon 286).</title>
        <authorList>
            <person name="Beall C.J."/>
            <person name="Campbell A.G."/>
            <person name="Griffen A.L."/>
            <person name="Podar M."/>
            <person name="Leys E.J."/>
        </authorList>
    </citation>
    <scope>NUCLEOTIDE SEQUENCE [LARGE SCALE GENOMIC DNA]</scope>
    <source>
        <strain evidence="2">Cell 1/3</strain>
    </source>
</reference>
<dbReference type="PATRIC" id="fig|1411022.3.peg.272"/>
<gene>
    <name evidence="2" type="ORF">T230_04305</name>
</gene>
<evidence type="ECO:0000313" key="2">
    <source>
        <dbReference type="EMBL" id="ETK09705.1"/>
    </source>
</evidence>
<proteinExistence type="predicted"/>
<organism evidence="2 3">
    <name type="scientific">Tannerella sp. oral taxon BU063 isolate Cell 1/3</name>
    <dbReference type="NCBI Taxonomy" id="1411022"/>
    <lineage>
        <taxon>Bacteria</taxon>
        <taxon>Pseudomonadati</taxon>
        <taxon>Bacteroidota</taxon>
        <taxon>Bacteroidia</taxon>
        <taxon>Bacteroidales</taxon>
        <taxon>Tannerellaceae</taxon>
        <taxon>Tannerella</taxon>
    </lineage>
</organism>
<sequence length="145" mass="15591">MLIDSLFTIRSREETPAGCTYVLAPETGHAIYGAHFPGSPVTPGVCIIQTVKELVERSIGRPLFLRTVRNAKFLHVIDPRQATEVTFPLAISRPDEGGVAVSCVVTDGGEAVFAKVSLLLEEVEGRRSPSVLSFLPIITYAPSAV</sequence>
<comment type="caution">
    <text evidence="2">The sequence shown here is derived from an EMBL/GenBank/DDBJ whole genome shotgun (WGS) entry which is preliminary data.</text>
</comment>
<feature type="domain" description="ApeI dehydratase-like" evidence="1">
    <location>
        <begin position="22"/>
        <end position="87"/>
    </location>
</feature>
<dbReference type="InterPro" id="IPR029069">
    <property type="entry name" value="HotDog_dom_sf"/>
</dbReference>
<dbReference type="Gene3D" id="3.10.129.10">
    <property type="entry name" value="Hotdog Thioesterase"/>
    <property type="match status" value="1"/>
</dbReference>
<dbReference type="Proteomes" id="UP000034982">
    <property type="component" value="Unassembled WGS sequence"/>
</dbReference>
<dbReference type="AlphaFoldDB" id="W2CRB6"/>
<dbReference type="Pfam" id="PF22818">
    <property type="entry name" value="ApeI-like"/>
    <property type="match status" value="1"/>
</dbReference>
<name>W2CRB6_9BACT</name>
<protein>
    <recommendedName>
        <fullName evidence="1">ApeI dehydratase-like domain-containing protein</fullName>
    </recommendedName>
</protein>
<dbReference type="InterPro" id="IPR054545">
    <property type="entry name" value="ApeI-like"/>
</dbReference>
<accession>W2CRB6</accession>
<dbReference type="SUPFAM" id="SSF54637">
    <property type="entry name" value="Thioesterase/thiol ester dehydrase-isomerase"/>
    <property type="match status" value="1"/>
</dbReference>
<dbReference type="EMBL" id="AYYE01000756">
    <property type="protein sequence ID" value="ETK09705.1"/>
    <property type="molecule type" value="Genomic_DNA"/>
</dbReference>